<evidence type="ECO:0000313" key="1">
    <source>
        <dbReference type="EMBL" id="WMV41272.1"/>
    </source>
</evidence>
<dbReference type="PANTHER" id="PTHR45835:SF91">
    <property type="entry name" value="RETROTRANSPOSON, TY3-GYPSY SUBCLASS-LIKE PROTEIN"/>
    <property type="match status" value="1"/>
</dbReference>
<keyword evidence="2" id="KW-1185">Reference proteome</keyword>
<dbReference type="AlphaFoldDB" id="A0AAF0U8H6"/>
<accession>A0AAF0U8H6</accession>
<gene>
    <name evidence="1" type="ORF">MTR67_034657</name>
</gene>
<evidence type="ECO:0000313" key="2">
    <source>
        <dbReference type="Proteomes" id="UP001234989"/>
    </source>
</evidence>
<name>A0AAF0U8H6_SOLVR</name>
<proteinExistence type="predicted"/>
<dbReference type="Proteomes" id="UP001234989">
    <property type="component" value="Chromosome 8"/>
</dbReference>
<organism evidence="1 2">
    <name type="scientific">Solanum verrucosum</name>
    <dbReference type="NCBI Taxonomy" id="315347"/>
    <lineage>
        <taxon>Eukaryota</taxon>
        <taxon>Viridiplantae</taxon>
        <taxon>Streptophyta</taxon>
        <taxon>Embryophyta</taxon>
        <taxon>Tracheophyta</taxon>
        <taxon>Spermatophyta</taxon>
        <taxon>Magnoliopsida</taxon>
        <taxon>eudicotyledons</taxon>
        <taxon>Gunneridae</taxon>
        <taxon>Pentapetalae</taxon>
        <taxon>asterids</taxon>
        <taxon>lamiids</taxon>
        <taxon>Solanales</taxon>
        <taxon>Solanaceae</taxon>
        <taxon>Solanoideae</taxon>
        <taxon>Solaneae</taxon>
        <taxon>Solanum</taxon>
    </lineage>
</organism>
<dbReference type="EMBL" id="CP133619">
    <property type="protein sequence ID" value="WMV41272.1"/>
    <property type="molecule type" value="Genomic_DNA"/>
</dbReference>
<dbReference type="SUPFAM" id="SSF53098">
    <property type="entry name" value="Ribonuclease H-like"/>
    <property type="match status" value="1"/>
</dbReference>
<dbReference type="Gene3D" id="3.30.420.10">
    <property type="entry name" value="Ribonuclease H-like superfamily/Ribonuclease H"/>
    <property type="match status" value="1"/>
</dbReference>
<dbReference type="GO" id="GO:0003676">
    <property type="term" value="F:nucleic acid binding"/>
    <property type="evidence" value="ECO:0007669"/>
    <property type="project" value="InterPro"/>
</dbReference>
<dbReference type="InterPro" id="IPR036397">
    <property type="entry name" value="RNaseH_sf"/>
</dbReference>
<dbReference type="PANTHER" id="PTHR45835">
    <property type="entry name" value="YALI0A06105P"/>
    <property type="match status" value="1"/>
</dbReference>
<reference evidence="1" key="1">
    <citation type="submission" date="2023-08" db="EMBL/GenBank/DDBJ databases">
        <title>A de novo genome assembly of Solanum verrucosum Schlechtendal, a Mexican diploid species geographically isolated from the other diploid A-genome species in potato relatives.</title>
        <authorList>
            <person name="Hosaka K."/>
        </authorList>
    </citation>
    <scope>NUCLEOTIDE SEQUENCE</scope>
    <source>
        <tissue evidence="1">Young leaves</tissue>
    </source>
</reference>
<dbReference type="InterPro" id="IPR012337">
    <property type="entry name" value="RNaseH-like_sf"/>
</dbReference>
<sequence length="173" mass="20357">MKMFSHYIPIKIVYSAEDYAKFYLREIVNGNVDHTILTSRDMLRAYVFDLKGNWNDHLPSIEFAYNNNYHSSIDMVPFEALYGRMCRYTIGLFEVGEISLVGPKSIHEALQKVWLIRERLKTDQSQPNAYVDVRMLDLKFVINYWVYMIISPMKGVVRFLKKGKLSPHYVGPY</sequence>
<protein>
    <submittedName>
        <fullName evidence="1">Uncharacterized protein</fullName>
    </submittedName>
</protein>